<keyword evidence="1" id="KW-0732">Signal</keyword>
<feature type="chain" id="PRO_5021705695" description="DUF2501 domain-containing protein" evidence="1">
    <location>
        <begin position="26"/>
        <end position="171"/>
    </location>
</feature>
<name>A0A511B0N8_9PROT</name>
<dbReference type="RefSeq" id="WP_146796584.1">
    <property type="nucleotide sequence ID" value="NZ_BARC01000007.1"/>
</dbReference>
<feature type="signal peptide" evidence="1">
    <location>
        <begin position="1"/>
        <end position="25"/>
    </location>
</feature>
<evidence type="ECO:0000313" key="2">
    <source>
        <dbReference type="EMBL" id="GEK94019.1"/>
    </source>
</evidence>
<dbReference type="OrthoDB" id="7225017at2"/>
<evidence type="ECO:0000256" key="1">
    <source>
        <dbReference type="SAM" id="SignalP"/>
    </source>
</evidence>
<proteinExistence type="predicted"/>
<reference evidence="2 3" key="1">
    <citation type="submission" date="2019-07" db="EMBL/GenBank/DDBJ databases">
        <title>Whole genome shotgun sequence of Gluconobacter wancherniae NBRC 103581.</title>
        <authorList>
            <person name="Hosoyama A."/>
            <person name="Uohara A."/>
            <person name="Ohji S."/>
            <person name="Ichikawa N."/>
        </authorList>
    </citation>
    <scope>NUCLEOTIDE SEQUENCE [LARGE SCALE GENOMIC DNA]</scope>
    <source>
        <strain evidence="2 3">NBRC 103581</strain>
    </source>
</reference>
<protein>
    <recommendedName>
        <fullName evidence="4">DUF2501 domain-containing protein</fullName>
    </recommendedName>
</protein>
<organism evidence="2 3">
    <name type="scientific">Gluconobacter wancherniae NBRC 103581</name>
    <dbReference type="NCBI Taxonomy" id="656744"/>
    <lineage>
        <taxon>Bacteria</taxon>
        <taxon>Pseudomonadati</taxon>
        <taxon>Pseudomonadota</taxon>
        <taxon>Alphaproteobacteria</taxon>
        <taxon>Acetobacterales</taxon>
        <taxon>Acetobacteraceae</taxon>
        <taxon>Gluconobacter</taxon>
    </lineage>
</organism>
<keyword evidence="3" id="KW-1185">Reference proteome</keyword>
<dbReference type="EMBL" id="BJUZ01000002">
    <property type="protein sequence ID" value="GEK94019.1"/>
    <property type="molecule type" value="Genomic_DNA"/>
</dbReference>
<gene>
    <name evidence="2" type="ORF">GWA01_17890</name>
</gene>
<dbReference type="AlphaFoldDB" id="A0A511B0N8"/>
<dbReference type="Proteomes" id="UP000321230">
    <property type="component" value="Unassembled WGS sequence"/>
</dbReference>
<comment type="caution">
    <text evidence="2">The sequence shown here is derived from an EMBL/GenBank/DDBJ whole genome shotgun (WGS) entry which is preliminary data.</text>
</comment>
<sequence length="171" mass="17329">MISNKYFGVAAACSLAFAGVSAAHAQATTPSAPNAAVVVPVVPVTTPNGHLAGPTQGAQVIGGVSGVVTASTPGTLGMDGLPSIDNAQAGNIAGVLTYCDHRKLVLGTTPRSVARRLASRSDVKNDQFYSLGGRGLLQNGTTTPFDISTLPKDKQVLVCQALIKKGQGFAK</sequence>
<evidence type="ECO:0000313" key="3">
    <source>
        <dbReference type="Proteomes" id="UP000321230"/>
    </source>
</evidence>
<evidence type="ECO:0008006" key="4">
    <source>
        <dbReference type="Google" id="ProtNLM"/>
    </source>
</evidence>
<accession>A0A511B0N8</accession>